<evidence type="ECO:0000313" key="7">
    <source>
        <dbReference type="EMBL" id="HIU69801.1"/>
    </source>
</evidence>
<keyword evidence="2" id="KW-0175">Coiled coil</keyword>
<reference evidence="7" key="2">
    <citation type="journal article" date="2021" name="PeerJ">
        <title>Extensive microbial diversity within the chicken gut microbiome revealed by metagenomics and culture.</title>
        <authorList>
            <person name="Gilroy R."/>
            <person name="Ravi A."/>
            <person name="Getino M."/>
            <person name="Pursley I."/>
            <person name="Horton D.L."/>
            <person name="Alikhan N.F."/>
            <person name="Baker D."/>
            <person name="Gharbi K."/>
            <person name="Hall N."/>
            <person name="Watson M."/>
            <person name="Adriaenssens E.M."/>
            <person name="Foster-Nyarko E."/>
            <person name="Jarju S."/>
            <person name="Secka A."/>
            <person name="Antonio M."/>
            <person name="Oren A."/>
            <person name="Chaudhuri R.R."/>
            <person name="La Ragione R."/>
            <person name="Hildebrand F."/>
            <person name="Pallen M.J."/>
        </authorList>
    </citation>
    <scope>NUCLEOTIDE SEQUENCE</scope>
    <source>
        <strain evidence="7">CHK176-6737</strain>
    </source>
</reference>
<dbReference type="SUPFAM" id="SSF51261">
    <property type="entry name" value="Duplicated hybrid motif"/>
    <property type="match status" value="1"/>
</dbReference>
<dbReference type="SUPFAM" id="SSF57997">
    <property type="entry name" value="Tropomyosin"/>
    <property type="match status" value="1"/>
</dbReference>
<evidence type="ECO:0000256" key="2">
    <source>
        <dbReference type="SAM" id="Coils"/>
    </source>
</evidence>
<dbReference type="PANTHER" id="PTHR21666:SF270">
    <property type="entry name" value="MUREIN HYDROLASE ACTIVATOR ENVC"/>
    <property type="match status" value="1"/>
</dbReference>
<dbReference type="Gene3D" id="6.10.250.3150">
    <property type="match status" value="1"/>
</dbReference>
<organism evidence="7 8">
    <name type="scientific">Candidatus Scybalenecus merdavium</name>
    <dbReference type="NCBI Taxonomy" id="2840939"/>
    <lineage>
        <taxon>Bacteria</taxon>
        <taxon>Bacillati</taxon>
        <taxon>Bacillota</taxon>
        <taxon>Clostridia</taxon>
        <taxon>Eubacteriales</taxon>
        <taxon>Oscillospiraceae</taxon>
        <taxon>Oscillospiraceae incertae sedis</taxon>
        <taxon>Candidatus Scybalenecus</taxon>
    </lineage>
</organism>
<dbReference type="PANTHER" id="PTHR21666">
    <property type="entry name" value="PEPTIDASE-RELATED"/>
    <property type="match status" value="1"/>
</dbReference>
<feature type="region of interest" description="Disordered" evidence="3">
    <location>
        <begin position="203"/>
        <end position="233"/>
    </location>
</feature>
<dbReference type="Gene3D" id="2.70.70.10">
    <property type="entry name" value="Glucose Permease (Domain IIA)"/>
    <property type="match status" value="1"/>
</dbReference>
<feature type="signal peptide" evidence="4">
    <location>
        <begin position="1"/>
        <end position="39"/>
    </location>
</feature>
<dbReference type="Pfam" id="PF01551">
    <property type="entry name" value="Peptidase_M23"/>
    <property type="match status" value="1"/>
</dbReference>
<evidence type="ECO:0000259" key="5">
    <source>
        <dbReference type="Pfam" id="PF01551"/>
    </source>
</evidence>
<dbReference type="InterPro" id="IPR050570">
    <property type="entry name" value="Cell_wall_metabolism_enzyme"/>
</dbReference>
<accession>A0A9D1SPP5</accession>
<dbReference type="InterPro" id="IPR016047">
    <property type="entry name" value="M23ase_b-sheet_dom"/>
</dbReference>
<dbReference type="EMBL" id="DVNM01000042">
    <property type="protein sequence ID" value="HIU69801.1"/>
    <property type="molecule type" value="Genomic_DNA"/>
</dbReference>
<dbReference type="GO" id="GO:0004222">
    <property type="term" value="F:metalloendopeptidase activity"/>
    <property type="evidence" value="ECO:0007669"/>
    <property type="project" value="TreeGrafter"/>
</dbReference>
<reference evidence="7" key="1">
    <citation type="submission" date="2020-10" db="EMBL/GenBank/DDBJ databases">
        <authorList>
            <person name="Gilroy R."/>
        </authorList>
    </citation>
    <scope>NUCLEOTIDE SEQUENCE</scope>
    <source>
        <strain evidence="7">CHK176-6737</strain>
    </source>
</reference>
<proteinExistence type="predicted"/>
<dbReference type="AlphaFoldDB" id="A0A9D1SPP5"/>
<evidence type="ECO:0000259" key="6">
    <source>
        <dbReference type="Pfam" id="PF24568"/>
    </source>
</evidence>
<dbReference type="CDD" id="cd12797">
    <property type="entry name" value="M23_peptidase"/>
    <property type="match status" value="1"/>
</dbReference>
<sequence>MSCFKFCKIKSGFAKRALCGAFSLCLCAAVAAGPISASAASQADVDALQDKIDAAQDKIDRLEKEKKQYENDNAAYVERLSAQLDAYELKIDYLEKETNELRENISDLQDRIDEVTANIAQLQKRIEENQAEFDASYDTYCARLRAMYVSGSVTELEVLLTSGDISSMLTRAEMLQSVSEQDSEILQDLMDIMEKIEEDRQTLTKEKTQLDEDKASLEKQKKQMEENLAEAKSENSKYESALAEYNRKISSYNSSISSARQSKKEYEKEQAEIEAEIREAEKHYSGPGYNTGTGTLAWPTYSHSISAGYPNYPSGAYHGGVDFPVPSGTAVHAADDGVVITVKALNYSYGHYIIISHGNGMQTLYAHNSSLLVSVGQNVKKGDVIAYSGSTGNSTGPHCHFEVRINGKQVNPMNYLR</sequence>
<feature type="domain" description="Peptidoglycan hydrolase PcsB coiled-coil" evidence="6">
    <location>
        <begin position="119"/>
        <end position="198"/>
    </location>
</feature>
<protein>
    <submittedName>
        <fullName evidence="7">Peptidoglycan DD-metalloendopeptidase family protein</fullName>
    </submittedName>
</protein>
<evidence type="ECO:0000256" key="4">
    <source>
        <dbReference type="SAM" id="SignalP"/>
    </source>
</evidence>
<dbReference type="Pfam" id="PF24568">
    <property type="entry name" value="CC_PcsB"/>
    <property type="match status" value="1"/>
</dbReference>
<feature type="domain" description="M23ase beta-sheet core" evidence="5">
    <location>
        <begin position="317"/>
        <end position="412"/>
    </location>
</feature>
<evidence type="ECO:0000256" key="1">
    <source>
        <dbReference type="ARBA" id="ARBA00022729"/>
    </source>
</evidence>
<comment type="caution">
    <text evidence="7">The sequence shown here is derived from an EMBL/GenBank/DDBJ whole genome shotgun (WGS) entry which is preliminary data.</text>
</comment>
<evidence type="ECO:0000256" key="3">
    <source>
        <dbReference type="SAM" id="MobiDB-lite"/>
    </source>
</evidence>
<name>A0A9D1SPP5_9FIRM</name>
<evidence type="ECO:0000313" key="8">
    <source>
        <dbReference type="Proteomes" id="UP000824125"/>
    </source>
</evidence>
<dbReference type="InterPro" id="IPR011055">
    <property type="entry name" value="Dup_hybrid_motif"/>
</dbReference>
<dbReference type="InterPro" id="IPR057309">
    <property type="entry name" value="PcsB_CC"/>
</dbReference>
<feature type="chain" id="PRO_5038789174" evidence="4">
    <location>
        <begin position="40"/>
        <end position="417"/>
    </location>
</feature>
<gene>
    <name evidence="7" type="ORF">IAD23_07590</name>
</gene>
<keyword evidence="1 4" id="KW-0732">Signal</keyword>
<dbReference type="Proteomes" id="UP000824125">
    <property type="component" value="Unassembled WGS sequence"/>
</dbReference>
<feature type="coiled-coil region" evidence="2">
    <location>
        <begin position="38"/>
        <end position="132"/>
    </location>
</feature>